<accession>A0ABX8B0S1</accession>
<evidence type="ECO:0000313" key="2">
    <source>
        <dbReference type="Proteomes" id="UP000677668"/>
    </source>
</evidence>
<reference evidence="1 2" key="1">
    <citation type="submission" date="2021-03" db="EMBL/GenBank/DDBJ databases">
        <title>Genomic and phenotypic characterization of Chloracidobacterium isolates provides evidence for multiple species.</title>
        <authorList>
            <person name="Saini M.K."/>
            <person name="Costas A.M.G."/>
            <person name="Tank M."/>
            <person name="Bryant D.A."/>
        </authorList>
    </citation>
    <scope>NUCLEOTIDE SEQUENCE [LARGE SCALE GENOMIC DNA]</scope>
    <source>
        <strain evidence="1 2">N</strain>
    </source>
</reference>
<gene>
    <name evidence="1" type="ORF">J8C05_03835</name>
</gene>
<name>A0ABX8B0S1_9BACT</name>
<keyword evidence="2" id="KW-1185">Reference proteome</keyword>
<dbReference type="RefSeq" id="WP_211422866.1">
    <property type="nucleotide sequence ID" value="NZ_CP072642.1"/>
</dbReference>
<sequence>MFRFTLKSVCLSFVVPGVVLGVFALTRPDLWSSHPAEASASTLTYEELHREREAFLKVACLEDIRKIGVLGNTASLDFDTIGRIKLDGQDNLYVSGAVLSGNVSALGLKRISKGSGQVQNLMEGPLAEYILMDADVTSQGDVYLLLGKFKVFENWIAHYTADGVLESVVPLQGFLAGYIMADQDGSLWVFGVEKSLTSRFAMVQTSEIRNIGRDGKTIATVVKDIPTHETLEGLFVRNRGRVNFVSNTSGKLYDFDKQKLLEISPLPFEKYPAVVKLIVTDTVNLEDGTTRWIGLLEGRKGKIFRGFVAVTDANGKVIFQKPMPAAQPYVVALDAEGNLVLRNKDRLEQLEKFAFSVSQ</sequence>
<dbReference type="SUPFAM" id="SSF101898">
    <property type="entry name" value="NHL repeat"/>
    <property type="match status" value="1"/>
</dbReference>
<organism evidence="1 2">
    <name type="scientific">Chloracidobacterium sp. N</name>
    <dbReference type="NCBI Taxonomy" id="2821540"/>
    <lineage>
        <taxon>Bacteria</taxon>
        <taxon>Pseudomonadati</taxon>
        <taxon>Acidobacteriota</taxon>
        <taxon>Terriglobia</taxon>
        <taxon>Terriglobales</taxon>
        <taxon>Acidobacteriaceae</taxon>
        <taxon>Chloracidobacterium</taxon>
        <taxon>Chloracidobacterium aggregatum</taxon>
    </lineage>
</organism>
<protein>
    <submittedName>
        <fullName evidence="1">Uncharacterized protein</fullName>
    </submittedName>
</protein>
<dbReference type="EMBL" id="CP072642">
    <property type="protein sequence ID" value="QUV94584.1"/>
    <property type="molecule type" value="Genomic_DNA"/>
</dbReference>
<proteinExistence type="predicted"/>
<evidence type="ECO:0000313" key="1">
    <source>
        <dbReference type="EMBL" id="QUV94584.1"/>
    </source>
</evidence>
<dbReference type="Proteomes" id="UP000677668">
    <property type="component" value="Chromosome 1"/>
</dbReference>